<accession>A0ABM1TRA3</accession>
<name>A0ABM1TRA3_LIMPO</name>
<organism evidence="3 4">
    <name type="scientific">Limulus polyphemus</name>
    <name type="common">Atlantic horseshoe crab</name>
    <dbReference type="NCBI Taxonomy" id="6850"/>
    <lineage>
        <taxon>Eukaryota</taxon>
        <taxon>Metazoa</taxon>
        <taxon>Ecdysozoa</taxon>
        <taxon>Arthropoda</taxon>
        <taxon>Chelicerata</taxon>
        <taxon>Merostomata</taxon>
        <taxon>Xiphosura</taxon>
        <taxon>Limulidae</taxon>
        <taxon>Limulus</taxon>
    </lineage>
</organism>
<dbReference type="SUPFAM" id="SSF53474">
    <property type="entry name" value="alpha/beta-Hydrolases"/>
    <property type="match status" value="1"/>
</dbReference>
<feature type="transmembrane region" description="Helical" evidence="1">
    <location>
        <begin position="6"/>
        <end position="27"/>
    </location>
</feature>
<dbReference type="Proteomes" id="UP000694941">
    <property type="component" value="Unplaced"/>
</dbReference>
<protein>
    <submittedName>
        <fullName evidence="4">Monoglyceride lipase-like</fullName>
    </submittedName>
</protein>
<reference evidence="4" key="1">
    <citation type="submission" date="2025-08" db="UniProtKB">
        <authorList>
            <consortium name="RefSeq"/>
        </authorList>
    </citation>
    <scope>IDENTIFICATION</scope>
    <source>
        <tissue evidence="4">Muscle</tissue>
    </source>
</reference>
<dbReference type="InterPro" id="IPR051044">
    <property type="entry name" value="MAG_DAG_Lipase"/>
</dbReference>
<proteinExistence type="predicted"/>
<keyword evidence="1" id="KW-0812">Transmembrane</keyword>
<dbReference type="Pfam" id="PF12146">
    <property type="entry name" value="Hydrolase_4"/>
    <property type="match status" value="1"/>
</dbReference>
<gene>
    <name evidence="4" type="primary">LOC106474395</name>
</gene>
<dbReference type="InterPro" id="IPR029058">
    <property type="entry name" value="AB_hydrolase_fold"/>
</dbReference>
<keyword evidence="3" id="KW-1185">Reference proteome</keyword>
<keyword evidence="1" id="KW-0472">Membrane</keyword>
<evidence type="ECO:0000259" key="2">
    <source>
        <dbReference type="Pfam" id="PF12146"/>
    </source>
</evidence>
<keyword evidence="1" id="KW-1133">Transmembrane helix</keyword>
<dbReference type="GeneID" id="106474395"/>
<sequence>MKKKYPGLPVFIIGNSMGATIGIFASLKKPEEFKGFVAIATSIPRNSEESTTFKILMQQFLKWVGWLIPSMPVGWIKYDLAIRTEEGKQKVLEDPHMYKGVWVKAGWVKTMLDSAPKLQTELINVVVPLLIIHGGQDKICNISGAKKFYETSESKDKTLKVYPESYHCLFLEPDGIPEHIIDETVNWISDRCIPTSLKILKSKY</sequence>
<evidence type="ECO:0000256" key="1">
    <source>
        <dbReference type="SAM" id="Phobius"/>
    </source>
</evidence>
<feature type="domain" description="Serine aminopeptidase S33" evidence="2">
    <location>
        <begin position="2"/>
        <end position="174"/>
    </location>
</feature>
<dbReference type="Gene3D" id="3.40.50.1820">
    <property type="entry name" value="alpha/beta hydrolase"/>
    <property type="match status" value="1"/>
</dbReference>
<dbReference type="PANTHER" id="PTHR11614">
    <property type="entry name" value="PHOSPHOLIPASE-RELATED"/>
    <property type="match status" value="1"/>
</dbReference>
<evidence type="ECO:0000313" key="3">
    <source>
        <dbReference type="Proteomes" id="UP000694941"/>
    </source>
</evidence>
<dbReference type="RefSeq" id="XP_022258409.1">
    <property type="nucleotide sequence ID" value="XM_022402701.1"/>
</dbReference>
<dbReference type="InterPro" id="IPR022742">
    <property type="entry name" value="Hydrolase_4"/>
</dbReference>
<evidence type="ECO:0000313" key="4">
    <source>
        <dbReference type="RefSeq" id="XP_022258409.1"/>
    </source>
</evidence>